<proteinExistence type="predicted"/>
<feature type="region of interest" description="Disordered" evidence="1">
    <location>
        <begin position="305"/>
        <end position="326"/>
    </location>
</feature>
<protein>
    <submittedName>
        <fullName evidence="4">Valine-trna ligase</fullName>
    </submittedName>
</protein>
<feature type="signal peptide" evidence="3">
    <location>
        <begin position="1"/>
        <end position="25"/>
    </location>
</feature>
<feature type="compositionally biased region" description="Low complexity" evidence="1">
    <location>
        <begin position="123"/>
        <end position="142"/>
    </location>
</feature>
<reference evidence="4" key="1">
    <citation type="submission" date="2020-05" db="EMBL/GenBank/DDBJ databases">
        <title>Mycena genomes resolve the evolution of fungal bioluminescence.</title>
        <authorList>
            <person name="Tsai I.J."/>
        </authorList>
    </citation>
    <scope>NUCLEOTIDE SEQUENCE</scope>
    <source>
        <strain evidence="4">CCC161011</strain>
    </source>
</reference>
<feature type="compositionally biased region" description="Low complexity" evidence="1">
    <location>
        <begin position="84"/>
        <end position="112"/>
    </location>
</feature>
<feature type="compositionally biased region" description="Polar residues" evidence="1">
    <location>
        <begin position="311"/>
        <end position="326"/>
    </location>
</feature>
<evidence type="ECO:0000256" key="1">
    <source>
        <dbReference type="SAM" id="MobiDB-lite"/>
    </source>
</evidence>
<keyword evidence="2" id="KW-0472">Membrane</keyword>
<keyword evidence="2" id="KW-0812">Transmembrane</keyword>
<evidence type="ECO:0000256" key="2">
    <source>
        <dbReference type="SAM" id="Phobius"/>
    </source>
</evidence>
<keyword evidence="3" id="KW-0732">Signal</keyword>
<comment type="caution">
    <text evidence="4">The sequence shown here is derived from an EMBL/GenBank/DDBJ whole genome shotgun (WGS) entry which is preliminary data.</text>
</comment>
<keyword evidence="4" id="KW-0436">Ligase</keyword>
<keyword evidence="5" id="KW-1185">Reference proteome</keyword>
<feature type="chain" id="PRO_5034601755" evidence="3">
    <location>
        <begin position="26"/>
        <end position="483"/>
    </location>
</feature>
<gene>
    <name evidence="4" type="ORF">MVEN_01657800</name>
</gene>
<feature type="compositionally biased region" description="Basic and acidic residues" evidence="1">
    <location>
        <begin position="166"/>
        <end position="182"/>
    </location>
</feature>
<organism evidence="4 5">
    <name type="scientific">Mycena venus</name>
    <dbReference type="NCBI Taxonomy" id="2733690"/>
    <lineage>
        <taxon>Eukaryota</taxon>
        <taxon>Fungi</taxon>
        <taxon>Dikarya</taxon>
        <taxon>Basidiomycota</taxon>
        <taxon>Agaricomycotina</taxon>
        <taxon>Agaricomycetes</taxon>
        <taxon>Agaricomycetidae</taxon>
        <taxon>Agaricales</taxon>
        <taxon>Marasmiineae</taxon>
        <taxon>Mycenaceae</taxon>
        <taxon>Mycena</taxon>
    </lineage>
</organism>
<feature type="region of interest" description="Disordered" evidence="1">
    <location>
        <begin position="73"/>
        <end position="188"/>
    </location>
</feature>
<name>A0A8H7CQW6_9AGAR</name>
<accession>A0A8H7CQW6</accession>
<dbReference type="EMBL" id="JACAZI010000014">
    <property type="protein sequence ID" value="KAF7344952.1"/>
    <property type="molecule type" value="Genomic_DNA"/>
</dbReference>
<sequence length="483" mass="50487">MSRNYSRHSLFTIWFLLLWSTNGNGLQVNVTVDDFDPSIVYTPANSWNSSTVVCAVCDNPPVLLASQQTYHKGVHVDGPDADDSPPISSAAPPAQQPSTPASEPSSSNTPSAGNSIPPLRNDPTPTTAATKPPSTSPPAAVSKPPPPPPTALTDPISFNHTSSEWCDDKSGKKSGGRRDTPRFSRSTISPVSFDSLTINSTIFIFARSGTAIYIFCIQPLGMSTPPAPPSLMNVTFSVDNVTEKPFIHQGSPSDSGFASRVNVFAKQGLSDGQHVLKINLAPNSVFILDYMLVTKNETDIPAAATANAPAQSQLSTPSSDDATTTKSGRASFAGAVAGSLGVLGILCFGTAFSIYRRRRLAARRERLERGNAPAPRNMSMSGPAPFVPRYFPGTVVPSVPPPYVPSDPSSSSTSSHASSLAAISEPLLATHPEPTSYAYADIAPPLDDIAPPSFGVAITTPAVTLLSSSDVASPPSAASQLGS</sequence>
<evidence type="ECO:0000313" key="5">
    <source>
        <dbReference type="Proteomes" id="UP000620124"/>
    </source>
</evidence>
<dbReference type="OrthoDB" id="3265715at2759"/>
<dbReference type="GO" id="GO:0016874">
    <property type="term" value="F:ligase activity"/>
    <property type="evidence" value="ECO:0007669"/>
    <property type="project" value="UniProtKB-KW"/>
</dbReference>
<evidence type="ECO:0000256" key="3">
    <source>
        <dbReference type="SAM" id="SignalP"/>
    </source>
</evidence>
<evidence type="ECO:0000313" key="4">
    <source>
        <dbReference type="EMBL" id="KAF7344952.1"/>
    </source>
</evidence>
<feature type="transmembrane region" description="Helical" evidence="2">
    <location>
        <begin position="332"/>
        <end position="355"/>
    </location>
</feature>
<keyword evidence="2" id="KW-1133">Transmembrane helix</keyword>
<dbReference type="AlphaFoldDB" id="A0A8H7CQW6"/>
<dbReference type="Proteomes" id="UP000620124">
    <property type="component" value="Unassembled WGS sequence"/>
</dbReference>